<reference evidence="2 3" key="1">
    <citation type="submission" date="2020-03" db="EMBL/GenBank/DDBJ databases">
        <title>Alteromonas ponticola sp. nov., isolated from seawater.</title>
        <authorList>
            <person name="Yoon J.-H."/>
            <person name="Kim Y.-O."/>
        </authorList>
    </citation>
    <scope>NUCLEOTIDE SEQUENCE [LARGE SCALE GENOMIC DNA]</scope>
    <source>
        <strain evidence="2 3">MYP5</strain>
    </source>
</reference>
<dbReference type="Pfam" id="PF01841">
    <property type="entry name" value="Transglut_core"/>
    <property type="match status" value="1"/>
</dbReference>
<dbReference type="Gene3D" id="3.10.620.30">
    <property type="match status" value="1"/>
</dbReference>
<dbReference type="PANTHER" id="PTHR33490:SF1">
    <property type="entry name" value="SLL1233 PROTEIN"/>
    <property type="match status" value="1"/>
</dbReference>
<sequence>MKRFKVLHQTVYEYATPVQLQDHTLRLRPREDHDQQIESFDLKISPHAELRWHRDVESSSVAIATFTAPTARLMIESTTVIQKYDVSPHDFLISDYAVTYPFEYLKEDRITLKPYLRAKNTDNNDQLDNWIKHILVQGQANQTFELLLLLNQQIYKFIHYIKRDDEGVQSSYITLNTKKGSCRDLASLYIDVVRHLGFAARFVSGYVHTESSGDLPETTHAWAEVFIPGAGWKGFDPTHGCLVGAHHIAVAVSRLPHLVPPVSGAFWGTPGSSLTVNVWTTDLSQ</sequence>
<dbReference type="EMBL" id="JAATNW010000010">
    <property type="protein sequence ID" value="NMH61479.1"/>
    <property type="molecule type" value="Genomic_DNA"/>
</dbReference>
<dbReference type="InterPro" id="IPR013589">
    <property type="entry name" value="Bac_transglu_N"/>
</dbReference>
<name>A0ABX1R5W9_9ALTE</name>
<dbReference type="InterPro" id="IPR038765">
    <property type="entry name" value="Papain-like_cys_pep_sf"/>
</dbReference>
<evidence type="ECO:0000313" key="2">
    <source>
        <dbReference type="EMBL" id="NMH61479.1"/>
    </source>
</evidence>
<dbReference type="PANTHER" id="PTHR33490">
    <property type="entry name" value="BLR5614 PROTEIN-RELATED"/>
    <property type="match status" value="1"/>
</dbReference>
<keyword evidence="3" id="KW-1185">Reference proteome</keyword>
<accession>A0ABX1R5W9</accession>
<dbReference type="Pfam" id="PF08379">
    <property type="entry name" value="Bact_transglu_N"/>
    <property type="match status" value="1"/>
</dbReference>
<dbReference type="Proteomes" id="UP000709336">
    <property type="component" value="Unassembled WGS sequence"/>
</dbReference>
<dbReference type="SMART" id="SM00460">
    <property type="entry name" value="TGc"/>
    <property type="match status" value="1"/>
</dbReference>
<evidence type="ECO:0000313" key="3">
    <source>
        <dbReference type="Proteomes" id="UP000709336"/>
    </source>
</evidence>
<protein>
    <submittedName>
        <fullName evidence="2">Transglutaminase family protein</fullName>
    </submittedName>
</protein>
<gene>
    <name evidence="2" type="ORF">HCJ96_15725</name>
</gene>
<dbReference type="SUPFAM" id="SSF54001">
    <property type="entry name" value="Cysteine proteinases"/>
    <property type="match status" value="1"/>
</dbReference>
<dbReference type="InterPro" id="IPR002931">
    <property type="entry name" value="Transglutaminase-like"/>
</dbReference>
<evidence type="ECO:0000259" key="1">
    <source>
        <dbReference type="SMART" id="SM00460"/>
    </source>
</evidence>
<comment type="caution">
    <text evidence="2">The sequence shown here is derived from an EMBL/GenBank/DDBJ whole genome shotgun (WGS) entry which is preliminary data.</text>
</comment>
<proteinExistence type="predicted"/>
<dbReference type="RefSeq" id="WP_169212045.1">
    <property type="nucleotide sequence ID" value="NZ_JAATNW010000010.1"/>
</dbReference>
<feature type="domain" description="Transglutaminase-like" evidence="1">
    <location>
        <begin position="174"/>
        <end position="239"/>
    </location>
</feature>
<organism evidence="2 3">
    <name type="scientific">Alteromonas ponticola</name>
    <dbReference type="NCBI Taxonomy" id="2720613"/>
    <lineage>
        <taxon>Bacteria</taxon>
        <taxon>Pseudomonadati</taxon>
        <taxon>Pseudomonadota</taxon>
        <taxon>Gammaproteobacteria</taxon>
        <taxon>Alteromonadales</taxon>
        <taxon>Alteromonadaceae</taxon>
        <taxon>Alteromonas/Salinimonas group</taxon>
        <taxon>Alteromonas</taxon>
    </lineage>
</organism>